<name>A0A4Z0A2N5_9AGAM</name>
<evidence type="ECO:0000313" key="7">
    <source>
        <dbReference type="Proteomes" id="UP000298061"/>
    </source>
</evidence>
<evidence type="ECO:0000256" key="1">
    <source>
        <dbReference type="ARBA" id="ARBA00004167"/>
    </source>
</evidence>
<dbReference type="Proteomes" id="UP000298061">
    <property type="component" value="Unassembled WGS sequence"/>
</dbReference>
<sequence>MLYGVDIAIRKTNNLRMAPPIADILHRGAVLTLVGVSVWGVATGYMVHKNTLKKGREVRSVHGKGVMVC</sequence>
<dbReference type="InterPro" id="IPR029208">
    <property type="entry name" value="COX14"/>
</dbReference>
<evidence type="ECO:0000256" key="4">
    <source>
        <dbReference type="ARBA" id="ARBA00023136"/>
    </source>
</evidence>
<proteinExistence type="predicted"/>
<evidence type="ECO:0000313" key="6">
    <source>
        <dbReference type="EMBL" id="TFY80704.1"/>
    </source>
</evidence>
<evidence type="ECO:0000256" key="5">
    <source>
        <dbReference type="SAM" id="Phobius"/>
    </source>
</evidence>
<dbReference type="Pfam" id="PF14880">
    <property type="entry name" value="COX14"/>
    <property type="match status" value="1"/>
</dbReference>
<keyword evidence="3 5" id="KW-1133">Transmembrane helix</keyword>
<dbReference type="EMBL" id="SFCI01000300">
    <property type="protein sequence ID" value="TFY80704.1"/>
    <property type="molecule type" value="Genomic_DNA"/>
</dbReference>
<dbReference type="GO" id="GO:0016020">
    <property type="term" value="C:membrane"/>
    <property type="evidence" value="ECO:0007669"/>
    <property type="project" value="UniProtKB-SubCell"/>
</dbReference>
<comment type="subcellular location">
    <subcellularLocation>
        <location evidence="1">Membrane</location>
        <topology evidence="1">Single-pass membrane protein</topology>
    </subcellularLocation>
</comment>
<keyword evidence="2 5" id="KW-0812">Transmembrane</keyword>
<organism evidence="6 7">
    <name type="scientific">Hericium alpestre</name>
    <dbReference type="NCBI Taxonomy" id="135208"/>
    <lineage>
        <taxon>Eukaryota</taxon>
        <taxon>Fungi</taxon>
        <taxon>Dikarya</taxon>
        <taxon>Basidiomycota</taxon>
        <taxon>Agaricomycotina</taxon>
        <taxon>Agaricomycetes</taxon>
        <taxon>Russulales</taxon>
        <taxon>Hericiaceae</taxon>
        <taxon>Hericium</taxon>
    </lineage>
</organism>
<evidence type="ECO:0000256" key="2">
    <source>
        <dbReference type="ARBA" id="ARBA00022692"/>
    </source>
</evidence>
<reference evidence="6 7" key="1">
    <citation type="submission" date="2019-02" db="EMBL/GenBank/DDBJ databases">
        <title>Genome sequencing of the rare red list fungi Hericium alpestre (H. flagellum).</title>
        <authorList>
            <person name="Buettner E."/>
            <person name="Kellner H."/>
        </authorList>
    </citation>
    <scope>NUCLEOTIDE SEQUENCE [LARGE SCALE GENOMIC DNA]</scope>
    <source>
        <strain evidence="6 7">DSM 108284</strain>
    </source>
</reference>
<dbReference type="OrthoDB" id="7961613at2759"/>
<feature type="transmembrane region" description="Helical" evidence="5">
    <location>
        <begin position="24"/>
        <end position="47"/>
    </location>
</feature>
<accession>A0A4Z0A2N5</accession>
<evidence type="ECO:0000256" key="3">
    <source>
        <dbReference type="ARBA" id="ARBA00022989"/>
    </source>
</evidence>
<comment type="caution">
    <text evidence="6">The sequence shown here is derived from an EMBL/GenBank/DDBJ whole genome shotgun (WGS) entry which is preliminary data.</text>
</comment>
<dbReference type="AlphaFoldDB" id="A0A4Z0A2N5"/>
<protein>
    <submittedName>
        <fullName evidence="6">Uncharacterized protein</fullName>
    </submittedName>
</protein>
<gene>
    <name evidence="6" type="ORF">EWM64_g3304</name>
</gene>
<keyword evidence="7" id="KW-1185">Reference proteome</keyword>
<keyword evidence="4 5" id="KW-0472">Membrane</keyword>